<dbReference type="KEGG" id="sll:SLITO_v1c00940"/>
<feature type="transmembrane region" description="Helical" evidence="1">
    <location>
        <begin position="153"/>
        <end position="179"/>
    </location>
</feature>
<name>A0A0K1W104_9MOLU</name>
<organism evidence="2 3">
    <name type="scientific">Spiroplasma litorale</name>
    <dbReference type="NCBI Taxonomy" id="216942"/>
    <lineage>
        <taxon>Bacteria</taxon>
        <taxon>Bacillati</taxon>
        <taxon>Mycoplasmatota</taxon>
        <taxon>Mollicutes</taxon>
        <taxon>Entomoplasmatales</taxon>
        <taxon>Spiroplasmataceae</taxon>
        <taxon>Spiroplasma</taxon>
    </lineage>
</organism>
<keyword evidence="3" id="KW-1185">Reference proteome</keyword>
<dbReference type="STRING" id="216942.SLITO_v1c00940"/>
<keyword evidence="1" id="KW-0812">Transmembrane</keyword>
<accession>A0A0K1W104</accession>
<feature type="transmembrane region" description="Helical" evidence="1">
    <location>
        <begin position="186"/>
        <end position="206"/>
    </location>
</feature>
<dbReference type="AlphaFoldDB" id="A0A0K1W104"/>
<gene>
    <name evidence="2" type="ORF">SLITO_v1c00940</name>
</gene>
<feature type="transmembrane region" description="Helical" evidence="1">
    <location>
        <begin position="126"/>
        <end position="147"/>
    </location>
</feature>
<feature type="transmembrane region" description="Helical" evidence="1">
    <location>
        <begin position="592"/>
        <end position="614"/>
    </location>
</feature>
<evidence type="ECO:0000313" key="3">
    <source>
        <dbReference type="Proteomes" id="UP000067476"/>
    </source>
</evidence>
<sequence>MEKLEKETKTNSKNYISSYKNFNNLYWINLKISLKATSIITAGVITSFSIFLLLIVEFASGYSVQKSYASYRDVVYIFITAIVIVNAMVISFYLYKTQNRTGIQAIELRAGYTVFKSFIIRQLVQLTIIVVYLLPLFLLSVPMMFIFNMDSKFYFGTLFSQLFFIIFLGIFSSLIINAIVLSFKTAMAACLSTIFMIFCSITPFVYNLATSVGNLSSGEKQKVPLINLKFKSGSDFYNNFKNDANLSSVFDDNTPENKSKTLDNLNENYNKAADSLAKINPSNNRFKNNDLKTWRVSDNNQLYTYALKKGEIMYNYMLGEDQLTEWNLLSNTSFGKLLIDINETFFKEDIYSNLVKEFKSVTPNIYKRSYNMGQDSNKINVTLNNFIKEIDKTLPQYSGLVNYINKFYLANYDYLILDNKTLIDTISNDSIYNESSWGKESACSTWGEGSKNCNSETINKNDEYKNKYTEYPELTIFNGLFLGLWKNSMIFNIDNKEDVNYSLDDYSKLTKSFSTSSTNIMIHFPMMFSGIFMDSLVDDGLSTQSFLSVSRPVTYIKNLFDYEKQAPENKNKTNNSSLTPLFKDGYLKYSSYFIKGLAFFVYLLVASPLAYLTWLSYRRRARV</sequence>
<feature type="transmembrane region" description="Helical" evidence="1">
    <location>
        <begin position="74"/>
        <end position="95"/>
    </location>
</feature>
<dbReference type="Proteomes" id="UP000067476">
    <property type="component" value="Chromosome"/>
</dbReference>
<reference evidence="2 3" key="1">
    <citation type="journal article" date="2015" name="Genome Announc.">
        <title>Complete Genome Sequence of Spiroplasma litorale TN-1T (DSM 21781), a Bacterium Isolated from a Green-Eyed Horsefly (Tabanus nigrovittatus).</title>
        <authorList>
            <person name="Lo W.S."/>
            <person name="Lai Y.C."/>
            <person name="Lien Y.W."/>
            <person name="Wang T.H."/>
            <person name="Kuo C.H."/>
        </authorList>
    </citation>
    <scope>NUCLEOTIDE SEQUENCE [LARGE SCALE GENOMIC DNA]</scope>
    <source>
        <strain evidence="2 3">TN-1</strain>
    </source>
</reference>
<feature type="transmembrane region" description="Helical" evidence="1">
    <location>
        <begin position="39"/>
        <end position="62"/>
    </location>
</feature>
<dbReference type="OrthoDB" id="387892at2"/>
<evidence type="ECO:0000313" key="2">
    <source>
        <dbReference type="EMBL" id="AKX33762.1"/>
    </source>
</evidence>
<keyword evidence="1" id="KW-1133">Transmembrane helix</keyword>
<evidence type="ECO:0000256" key="1">
    <source>
        <dbReference type="SAM" id="Phobius"/>
    </source>
</evidence>
<keyword evidence="1" id="KW-0472">Membrane</keyword>
<proteinExistence type="predicted"/>
<dbReference type="RefSeq" id="WP_075057860.1">
    <property type="nucleotide sequence ID" value="NZ_CP012357.1"/>
</dbReference>
<dbReference type="EMBL" id="CP012357">
    <property type="protein sequence ID" value="AKX33762.1"/>
    <property type="molecule type" value="Genomic_DNA"/>
</dbReference>
<protein>
    <submittedName>
        <fullName evidence="2">Uncharacterized protein</fullName>
    </submittedName>
</protein>
<dbReference type="PATRIC" id="fig|216942.3.peg.94"/>